<keyword evidence="2" id="KW-1185">Reference proteome</keyword>
<protein>
    <submittedName>
        <fullName evidence="1">Uncharacterized protein</fullName>
    </submittedName>
</protein>
<dbReference type="Proteomes" id="UP000076276">
    <property type="component" value="Unassembled WGS sequence"/>
</dbReference>
<name>A0A151XX93_9GAMM</name>
<gene>
    <name evidence="1" type="ORF">AZH43_04805</name>
</gene>
<comment type="caution">
    <text evidence="1">The sequence shown here is derived from an EMBL/GenBank/DDBJ whole genome shotgun (WGS) entry which is preliminary data.</text>
</comment>
<reference evidence="1 2" key="1">
    <citation type="submission" date="2016-03" db="EMBL/GenBank/DDBJ databases">
        <title>Acinetobacter genomospecies 28 strain ANC 4149.</title>
        <authorList>
            <person name="Radolfova-Krizova L."/>
            <person name="Nemec A."/>
        </authorList>
    </citation>
    <scope>NUCLEOTIDE SEQUENCE [LARGE SCALE GENOMIC DNA]</scope>
    <source>
        <strain evidence="1 2">ANC 4149</strain>
    </source>
</reference>
<dbReference type="InterPro" id="IPR046494">
    <property type="entry name" value="DUF6587"/>
</dbReference>
<proteinExistence type="predicted"/>
<dbReference type="AlphaFoldDB" id="A0A151XX93"/>
<evidence type="ECO:0000313" key="1">
    <source>
        <dbReference type="EMBL" id="KYQ70347.1"/>
    </source>
</evidence>
<dbReference type="EMBL" id="LUAW01000072">
    <property type="protein sequence ID" value="KYQ70347.1"/>
    <property type="molecule type" value="Genomic_DNA"/>
</dbReference>
<sequence length="83" mass="8831">MIEGLIVAALVIWSAVVVFKKVFPKAAFSVFMSLSNIFEKQGWKAAAKWLKPAAVSGCGGGCGCSAAEEPAQKKTEVQAVKWK</sequence>
<organism evidence="1 2">
    <name type="scientific">Acinetobacter pragensis</name>
    <dbReference type="NCBI Taxonomy" id="1806892"/>
    <lineage>
        <taxon>Bacteria</taxon>
        <taxon>Pseudomonadati</taxon>
        <taxon>Pseudomonadota</taxon>
        <taxon>Gammaproteobacteria</taxon>
        <taxon>Moraxellales</taxon>
        <taxon>Moraxellaceae</taxon>
        <taxon>Acinetobacter</taxon>
    </lineage>
</organism>
<evidence type="ECO:0000313" key="2">
    <source>
        <dbReference type="Proteomes" id="UP000076276"/>
    </source>
</evidence>
<dbReference type="STRING" id="1806892.AZH43_04805"/>
<dbReference type="RefSeq" id="WP_067672740.1">
    <property type="nucleotide sequence ID" value="NZ_CBCSIK010000004.1"/>
</dbReference>
<dbReference type="Pfam" id="PF20228">
    <property type="entry name" value="DUF6587"/>
    <property type="match status" value="1"/>
</dbReference>
<accession>A0A151XX93</accession>